<sequence>MPTEEKLMSLKNASIIYRMESGEGRRVWSGVSLDIHNGEWIAVVGPNGSGKSTLASVLLGLNPLSEGQVQRRANDVTQATRGVLQLPEAQFIGETIAEELDFLPQAQQLTAEERGHWYAEVLAAVGLSLSPERTIATLSGGQKQLVNLAAALAAHPEILLLDEPTAMLDPASRKEVREAVRQAHQRGTTIVWITHRLEEVADATRVIGFGAGRITFDGEPRRFFYGDVGERSGKLEGLGKKSEKYEILEGLKEFEKFSPCVELGFDPPFAVQTAMHLLEQGLHLDPLPLNMEELAEVISCR</sequence>
<dbReference type="SMART" id="SM00382">
    <property type="entry name" value="AAA"/>
    <property type="match status" value="1"/>
</dbReference>
<dbReference type="GO" id="GO:0005524">
    <property type="term" value="F:ATP binding"/>
    <property type="evidence" value="ECO:0007669"/>
    <property type="project" value="UniProtKB-KW"/>
</dbReference>
<comment type="subcellular location">
    <subcellularLocation>
        <location evidence="1">Cell membrane</location>
        <topology evidence="1">Peripheral membrane protein</topology>
    </subcellularLocation>
</comment>
<name>A0A198A141_9BACL</name>
<evidence type="ECO:0000256" key="4">
    <source>
        <dbReference type="ARBA" id="ARBA00022475"/>
    </source>
</evidence>
<dbReference type="Gene3D" id="3.40.50.300">
    <property type="entry name" value="P-loop containing nucleotide triphosphate hydrolases"/>
    <property type="match status" value="1"/>
</dbReference>
<dbReference type="InterPro" id="IPR027417">
    <property type="entry name" value="P-loop_NTPase"/>
</dbReference>
<dbReference type="InterPro" id="IPR015856">
    <property type="entry name" value="ABC_transpr_CbiO/EcfA_su"/>
</dbReference>
<dbReference type="OrthoDB" id="9784332at2"/>
<dbReference type="GO" id="GO:0016887">
    <property type="term" value="F:ATP hydrolysis activity"/>
    <property type="evidence" value="ECO:0007669"/>
    <property type="project" value="InterPro"/>
</dbReference>
<keyword evidence="6" id="KW-0067">ATP-binding</keyword>
<proteinExistence type="inferred from homology"/>
<keyword evidence="5" id="KW-0547">Nucleotide-binding</keyword>
<keyword evidence="7" id="KW-1278">Translocase</keyword>
<evidence type="ECO:0000313" key="10">
    <source>
        <dbReference type="EMBL" id="OAS14733.1"/>
    </source>
</evidence>
<dbReference type="PANTHER" id="PTHR43553">
    <property type="entry name" value="HEAVY METAL TRANSPORTER"/>
    <property type="match status" value="1"/>
</dbReference>
<evidence type="ECO:0000256" key="5">
    <source>
        <dbReference type="ARBA" id="ARBA00022741"/>
    </source>
</evidence>
<feature type="domain" description="ABC transporter" evidence="9">
    <location>
        <begin position="10"/>
        <end position="236"/>
    </location>
</feature>
<accession>A0A198A141</accession>
<reference evidence="10 11" key="1">
    <citation type="submission" date="2016-05" db="EMBL/GenBank/DDBJ databases">
        <title>Paenibacillus sp. 1ZS3-15 nov., isolated from the rhizosphere soil.</title>
        <authorList>
            <person name="Zhang X.X."/>
            <person name="Zhang J."/>
        </authorList>
    </citation>
    <scope>NUCLEOTIDE SEQUENCE [LARGE SCALE GENOMIC DNA]</scope>
    <source>
        <strain evidence="10 11">1ZS3-15</strain>
    </source>
</reference>
<evidence type="ECO:0000256" key="3">
    <source>
        <dbReference type="ARBA" id="ARBA00022448"/>
    </source>
</evidence>
<keyword evidence="8" id="KW-0472">Membrane</keyword>
<dbReference type="Proteomes" id="UP000078454">
    <property type="component" value="Unassembled WGS sequence"/>
</dbReference>
<evidence type="ECO:0000313" key="11">
    <source>
        <dbReference type="Proteomes" id="UP000078454"/>
    </source>
</evidence>
<organism evidence="10 11">
    <name type="scientific">Paenibacillus oryzisoli</name>
    <dbReference type="NCBI Taxonomy" id="1850517"/>
    <lineage>
        <taxon>Bacteria</taxon>
        <taxon>Bacillati</taxon>
        <taxon>Bacillota</taxon>
        <taxon>Bacilli</taxon>
        <taxon>Bacillales</taxon>
        <taxon>Paenibacillaceae</taxon>
        <taxon>Paenibacillus</taxon>
    </lineage>
</organism>
<dbReference type="InterPro" id="IPR017871">
    <property type="entry name" value="ABC_transporter-like_CS"/>
</dbReference>
<dbReference type="InterPro" id="IPR003439">
    <property type="entry name" value="ABC_transporter-like_ATP-bd"/>
</dbReference>
<comment type="caution">
    <text evidence="10">The sequence shown here is derived from an EMBL/GenBank/DDBJ whole genome shotgun (WGS) entry which is preliminary data.</text>
</comment>
<keyword evidence="11" id="KW-1185">Reference proteome</keyword>
<dbReference type="EMBL" id="LYPB01000088">
    <property type="protein sequence ID" value="OAS14733.1"/>
    <property type="molecule type" value="Genomic_DNA"/>
</dbReference>
<gene>
    <name evidence="10" type="ORF">A8708_23835</name>
</gene>
<dbReference type="InterPro" id="IPR003593">
    <property type="entry name" value="AAA+_ATPase"/>
</dbReference>
<dbReference type="Pfam" id="PF00005">
    <property type="entry name" value="ABC_tran"/>
    <property type="match status" value="1"/>
</dbReference>
<dbReference type="PROSITE" id="PS50893">
    <property type="entry name" value="ABC_TRANSPORTER_2"/>
    <property type="match status" value="1"/>
</dbReference>
<evidence type="ECO:0000256" key="6">
    <source>
        <dbReference type="ARBA" id="ARBA00022840"/>
    </source>
</evidence>
<evidence type="ECO:0000256" key="7">
    <source>
        <dbReference type="ARBA" id="ARBA00022967"/>
    </source>
</evidence>
<dbReference type="GO" id="GO:0042626">
    <property type="term" value="F:ATPase-coupled transmembrane transporter activity"/>
    <property type="evidence" value="ECO:0007669"/>
    <property type="project" value="TreeGrafter"/>
</dbReference>
<dbReference type="SUPFAM" id="SSF52540">
    <property type="entry name" value="P-loop containing nucleoside triphosphate hydrolases"/>
    <property type="match status" value="1"/>
</dbReference>
<comment type="similarity">
    <text evidence="2">Belongs to the ABC transporter superfamily.</text>
</comment>
<dbReference type="InterPro" id="IPR050095">
    <property type="entry name" value="ECF_ABC_transporter_ATP-bd"/>
</dbReference>
<dbReference type="GO" id="GO:0043190">
    <property type="term" value="C:ATP-binding cassette (ABC) transporter complex"/>
    <property type="evidence" value="ECO:0007669"/>
    <property type="project" value="TreeGrafter"/>
</dbReference>
<dbReference type="PROSITE" id="PS00211">
    <property type="entry name" value="ABC_TRANSPORTER_1"/>
    <property type="match status" value="1"/>
</dbReference>
<dbReference type="STRING" id="1850517.A8708_23835"/>
<keyword evidence="3" id="KW-0813">Transport</keyword>
<keyword evidence="4" id="KW-1003">Cell membrane</keyword>
<evidence type="ECO:0000256" key="1">
    <source>
        <dbReference type="ARBA" id="ARBA00004202"/>
    </source>
</evidence>
<dbReference type="CDD" id="cd03225">
    <property type="entry name" value="ABC_cobalt_CbiO_domain1"/>
    <property type="match status" value="1"/>
</dbReference>
<evidence type="ECO:0000256" key="2">
    <source>
        <dbReference type="ARBA" id="ARBA00005417"/>
    </source>
</evidence>
<evidence type="ECO:0000259" key="9">
    <source>
        <dbReference type="PROSITE" id="PS50893"/>
    </source>
</evidence>
<evidence type="ECO:0000256" key="8">
    <source>
        <dbReference type="ARBA" id="ARBA00023136"/>
    </source>
</evidence>
<dbReference type="AlphaFoldDB" id="A0A198A141"/>
<protein>
    <recommendedName>
        <fullName evidence="9">ABC transporter domain-containing protein</fullName>
    </recommendedName>
</protein>